<dbReference type="PANTHER" id="PTHR21716:SF4">
    <property type="entry name" value="TRANSMEMBRANE PROTEIN 245"/>
    <property type="match status" value="1"/>
</dbReference>
<keyword evidence="3 6" id="KW-0812">Transmembrane</keyword>
<dbReference type="EMBL" id="QYUQ01000002">
    <property type="protein sequence ID" value="RJG04570.1"/>
    <property type="molecule type" value="Genomic_DNA"/>
</dbReference>
<evidence type="ECO:0000256" key="3">
    <source>
        <dbReference type="ARBA" id="ARBA00022692"/>
    </source>
</evidence>
<dbReference type="PANTHER" id="PTHR21716">
    <property type="entry name" value="TRANSMEMBRANE PROTEIN"/>
    <property type="match status" value="1"/>
</dbReference>
<feature type="transmembrane region" description="Helical" evidence="6">
    <location>
        <begin position="318"/>
        <end position="343"/>
    </location>
</feature>
<organism evidence="7 8">
    <name type="scientific">Noviherbaspirillum sedimenti</name>
    <dbReference type="NCBI Taxonomy" id="2320865"/>
    <lineage>
        <taxon>Bacteria</taxon>
        <taxon>Pseudomonadati</taxon>
        <taxon>Pseudomonadota</taxon>
        <taxon>Betaproteobacteria</taxon>
        <taxon>Burkholderiales</taxon>
        <taxon>Oxalobacteraceae</taxon>
        <taxon>Noviherbaspirillum</taxon>
    </lineage>
</organism>
<proteinExistence type="inferred from homology"/>
<gene>
    <name evidence="7" type="ORF">D3878_20485</name>
</gene>
<evidence type="ECO:0000256" key="1">
    <source>
        <dbReference type="ARBA" id="ARBA00004141"/>
    </source>
</evidence>
<dbReference type="InterPro" id="IPR002549">
    <property type="entry name" value="AI-2E-like"/>
</dbReference>
<feature type="transmembrane region" description="Helical" evidence="6">
    <location>
        <begin position="276"/>
        <end position="298"/>
    </location>
</feature>
<evidence type="ECO:0000313" key="8">
    <source>
        <dbReference type="Proteomes" id="UP000266327"/>
    </source>
</evidence>
<feature type="transmembrane region" description="Helical" evidence="6">
    <location>
        <begin position="12"/>
        <end position="43"/>
    </location>
</feature>
<comment type="similarity">
    <text evidence="2">Belongs to the autoinducer-2 exporter (AI-2E) (TC 2.A.86) family.</text>
</comment>
<evidence type="ECO:0000256" key="6">
    <source>
        <dbReference type="SAM" id="Phobius"/>
    </source>
</evidence>
<feature type="transmembrane region" description="Helical" evidence="6">
    <location>
        <begin position="64"/>
        <end position="85"/>
    </location>
</feature>
<dbReference type="RefSeq" id="WP_119788045.1">
    <property type="nucleotide sequence ID" value="NZ_QYUQ01000002.1"/>
</dbReference>
<evidence type="ECO:0000256" key="4">
    <source>
        <dbReference type="ARBA" id="ARBA00022989"/>
    </source>
</evidence>
<dbReference type="AlphaFoldDB" id="A0A3A3GUB3"/>
<dbReference type="GO" id="GO:0016020">
    <property type="term" value="C:membrane"/>
    <property type="evidence" value="ECO:0007669"/>
    <property type="project" value="UniProtKB-SubCell"/>
</dbReference>
<dbReference type="OrthoDB" id="106838at2"/>
<keyword evidence="8" id="KW-1185">Reference proteome</keyword>
<dbReference type="Pfam" id="PF01594">
    <property type="entry name" value="AI-2E_transport"/>
    <property type="match status" value="1"/>
</dbReference>
<evidence type="ECO:0000313" key="7">
    <source>
        <dbReference type="EMBL" id="RJG04570.1"/>
    </source>
</evidence>
<keyword evidence="5 6" id="KW-0472">Membrane</keyword>
<feature type="transmembrane region" description="Helical" evidence="6">
    <location>
        <begin position="216"/>
        <end position="235"/>
    </location>
</feature>
<protein>
    <submittedName>
        <fullName evidence="7">AI-2E family transporter</fullName>
    </submittedName>
</protein>
<name>A0A3A3GUB3_9BURK</name>
<dbReference type="Proteomes" id="UP000266327">
    <property type="component" value="Unassembled WGS sequence"/>
</dbReference>
<keyword evidence="4 6" id="KW-1133">Transmembrane helix</keyword>
<comment type="subcellular location">
    <subcellularLocation>
        <location evidence="1">Membrane</location>
        <topology evidence="1">Multi-pass membrane protein</topology>
    </subcellularLocation>
</comment>
<accession>A0A3A3GUB3</accession>
<comment type="caution">
    <text evidence="7">The sequence shown here is derived from an EMBL/GenBank/DDBJ whole genome shotgun (WGS) entry which is preliminary data.</text>
</comment>
<reference evidence="8" key="1">
    <citation type="submission" date="2018-09" db="EMBL/GenBank/DDBJ databases">
        <authorList>
            <person name="Zhu H."/>
        </authorList>
    </citation>
    <scope>NUCLEOTIDE SEQUENCE [LARGE SCALE GENOMIC DNA]</scope>
    <source>
        <strain evidence="8">K1S02-23</strain>
    </source>
</reference>
<evidence type="ECO:0000256" key="2">
    <source>
        <dbReference type="ARBA" id="ARBA00009773"/>
    </source>
</evidence>
<evidence type="ECO:0000256" key="5">
    <source>
        <dbReference type="ARBA" id="ARBA00023136"/>
    </source>
</evidence>
<feature type="transmembrane region" description="Helical" evidence="6">
    <location>
        <begin position="241"/>
        <end position="269"/>
    </location>
</feature>
<sequence>MVYPELQNKFFLFLLATVSIVFGWILLPFFGAIFWGAAFAILFSPLFRKLLVRFGGRRNLAAAVTLLLCVLVVILPLILLVSSLVSEGTRLLEALRAAPLDFGAYHQKIMHLLPDWLAGILARQGWTDMTVLQAKLSAVLAEGSQVMLARVFNIGQDTFDFLVSFAAMLYLLFFLLRDGASVADSIRRALPISNEHQRLLVGKFNTVLRATVKGNILVAAAQGALGGLTFALLGVPGALLWGAVMAFLSLLPAVGAALVWGPVAIYLLVTGELWKGVILIAVGTLVIGMIDNVLRPILVGKDTQMPDYLVLISTLGGLALFGLTGFVLGPVVAALFIAAWDLFRIEKEGRKA</sequence>
<feature type="transmembrane region" description="Helical" evidence="6">
    <location>
        <begin position="158"/>
        <end position="176"/>
    </location>
</feature>